<sequence length="231" mass="25567">MTAMPWDKAKLSEKTLELNFASQLNHACGGNLLWFGLTQKQEAKQGFDIATRIGKGLFIVQMKASAHVLQSGERQFKAPHEQLENLRKLTVQGGGTIQKGSIYYAFPVIGTLPELSDYHSVLTNTWLCDVADIPALGVPTTSNGTPRKDGNHYVRVSPGSAPLDSSKPGTATFHSDPVHVEVVNGEKFVHVISREGAARGLLENMTHNQFRRFWKLCQHFHRKAFAVAFVE</sequence>
<protein>
    <recommendedName>
        <fullName evidence="3">NERD domain-containing protein</fullName>
    </recommendedName>
</protein>
<dbReference type="Proteomes" id="UP001626593">
    <property type="component" value="Chromosome"/>
</dbReference>
<reference evidence="1 2" key="1">
    <citation type="submission" date="2023-12" db="EMBL/GenBank/DDBJ databases">
        <title>A. evansii MAY27, complete genome.</title>
        <authorList>
            <person name="Wang Y."/>
        </authorList>
    </citation>
    <scope>NUCLEOTIDE SEQUENCE [LARGE SCALE GENOMIC DNA]</scope>
    <source>
        <strain evidence="1 2">MAY27</strain>
    </source>
</reference>
<name>A0ABZ1AGG5_AROEV</name>
<evidence type="ECO:0008006" key="3">
    <source>
        <dbReference type="Google" id="ProtNLM"/>
    </source>
</evidence>
<dbReference type="RefSeq" id="WP_407278228.1">
    <property type="nucleotide sequence ID" value="NZ_CP141259.1"/>
</dbReference>
<dbReference type="EMBL" id="CP141259">
    <property type="protein sequence ID" value="WRL44965.1"/>
    <property type="molecule type" value="Genomic_DNA"/>
</dbReference>
<proteinExistence type="predicted"/>
<gene>
    <name evidence="1" type="ORF">U5817_17335</name>
</gene>
<evidence type="ECO:0000313" key="2">
    <source>
        <dbReference type="Proteomes" id="UP001626593"/>
    </source>
</evidence>
<keyword evidence="2" id="KW-1185">Reference proteome</keyword>
<accession>A0ABZ1AGG5</accession>
<evidence type="ECO:0000313" key="1">
    <source>
        <dbReference type="EMBL" id="WRL44965.1"/>
    </source>
</evidence>
<organism evidence="1 2">
    <name type="scientific">Aromatoleum evansii</name>
    <name type="common">Azoarcus evansii</name>
    <dbReference type="NCBI Taxonomy" id="59406"/>
    <lineage>
        <taxon>Bacteria</taxon>
        <taxon>Pseudomonadati</taxon>
        <taxon>Pseudomonadota</taxon>
        <taxon>Betaproteobacteria</taxon>
        <taxon>Rhodocyclales</taxon>
        <taxon>Rhodocyclaceae</taxon>
        <taxon>Aromatoleum</taxon>
    </lineage>
</organism>